<proteinExistence type="inferred from homology"/>
<dbReference type="Gene3D" id="3.40.50.150">
    <property type="entry name" value="Vaccinia Virus protein VP39"/>
    <property type="match status" value="1"/>
</dbReference>
<dbReference type="OrthoDB" id="9810297at2"/>
<keyword evidence="2 5" id="KW-0808">Transferase</keyword>
<keyword evidence="1 5" id="KW-0489">Methyltransferase</keyword>
<evidence type="ECO:0000313" key="7">
    <source>
        <dbReference type="EMBL" id="THJ32257.1"/>
    </source>
</evidence>
<dbReference type="InterPro" id="IPR029063">
    <property type="entry name" value="SAM-dependent_MTases_sf"/>
</dbReference>
<evidence type="ECO:0000256" key="3">
    <source>
        <dbReference type="ARBA" id="ARBA00022691"/>
    </source>
</evidence>
<dbReference type="GO" id="GO:0003723">
    <property type="term" value="F:RNA binding"/>
    <property type="evidence" value="ECO:0007669"/>
    <property type="project" value="UniProtKB-UniRule"/>
</dbReference>
<comment type="similarity">
    <text evidence="5">Belongs to the class I-like SAM-binding methyltransferase superfamily. RsmB/NOP family.</text>
</comment>
<feature type="binding site" evidence="5">
    <location>
        <position position="277"/>
    </location>
    <ligand>
        <name>S-adenosyl-L-methionine</name>
        <dbReference type="ChEBI" id="CHEBI:59789"/>
    </ligand>
</feature>
<keyword evidence="8" id="KW-1185">Reference proteome</keyword>
<protein>
    <submittedName>
        <fullName evidence="7">RsmB/NOP family class I SAM-dependent RNA methyltransferase</fullName>
    </submittedName>
</protein>
<dbReference type="Proteomes" id="UP000306236">
    <property type="component" value="Unassembled WGS sequence"/>
</dbReference>
<dbReference type="PANTHER" id="PTHR22807:SF53">
    <property type="entry name" value="RIBOSOMAL RNA SMALL SUBUNIT METHYLTRANSFERASE B-RELATED"/>
    <property type="match status" value="1"/>
</dbReference>
<accession>A0A4S5BIL2</accession>
<evidence type="ECO:0000256" key="2">
    <source>
        <dbReference type="ARBA" id="ARBA00022679"/>
    </source>
</evidence>
<dbReference type="SUPFAM" id="SSF53335">
    <property type="entry name" value="S-adenosyl-L-methionine-dependent methyltransferases"/>
    <property type="match status" value="1"/>
</dbReference>
<evidence type="ECO:0000256" key="4">
    <source>
        <dbReference type="ARBA" id="ARBA00022884"/>
    </source>
</evidence>
<dbReference type="GO" id="GO:0008173">
    <property type="term" value="F:RNA methyltransferase activity"/>
    <property type="evidence" value="ECO:0007669"/>
    <property type="project" value="InterPro"/>
</dbReference>
<comment type="caution">
    <text evidence="7">The sequence shown here is derived from an EMBL/GenBank/DDBJ whole genome shotgun (WGS) entry which is preliminary data.</text>
</comment>
<sequence length="452" mass="49881">MFARYLVQATAQVLQRLLRFDGPADITLTQFQRENPKLGSRDRFQIANASFAALRFLPLLRHMEGLDAKSPETKSCERLAVLALAMDKHGPINLPVTAAQIAAILQTAIDNLPDPEQQVWLSASMQANAHFNEPDTAALQHNLPQWLAQALQAQYGETAFVALSHALKQSATLDLRANLLTHKRNAVAKELQEQGIECTATPYSPWGIRIQGKPSLRQNPLMNSGAIEVQDEGSQLLALLTGAKRGETVVDFCAGAGGKTLAMGAMMRNTGRLYALDNSAHRLDGLQPRLKRSGLSNVHTLVLQSETDERLSRLRGKADRVLVDAPCSGLGTLRRHPELAWRNQPASIEALQQTQMRILESAASLLKPGGILVYATCSLLEQENEAVNRWFTTSHAREFAPLDWSETLQKHDLQGLQTSADQTPALASNAIMLMPHLHHTDGFYLARWQRAR</sequence>
<feature type="domain" description="SAM-dependent MTase RsmB/NOP-type" evidence="6">
    <location>
        <begin position="163"/>
        <end position="451"/>
    </location>
</feature>
<gene>
    <name evidence="7" type="ORF">E8K88_12560</name>
</gene>
<name>A0A4S5BIL2_9BURK</name>
<feature type="active site" description="Nucleophile" evidence="5">
    <location>
        <position position="377"/>
    </location>
</feature>
<dbReference type="InterPro" id="IPR001678">
    <property type="entry name" value="MeTrfase_RsmB-F_NOP2_dom"/>
</dbReference>
<evidence type="ECO:0000313" key="8">
    <source>
        <dbReference type="Proteomes" id="UP000306236"/>
    </source>
</evidence>
<keyword evidence="4 5" id="KW-0694">RNA-binding</keyword>
<comment type="caution">
    <text evidence="5">Lacks conserved residue(s) required for the propagation of feature annotation.</text>
</comment>
<evidence type="ECO:0000259" key="6">
    <source>
        <dbReference type="PROSITE" id="PS51686"/>
    </source>
</evidence>
<evidence type="ECO:0000256" key="5">
    <source>
        <dbReference type="PROSITE-ProRule" id="PRU01023"/>
    </source>
</evidence>
<dbReference type="AlphaFoldDB" id="A0A4S5BIL2"/>
<keyword evidence="3 5" id="KW-0949">S-adenosyl-L-methionine</keyword>
<dbReference type="InterPro" id="IPR049560">
    <property type="entry name" value="MeTrfase_RsmB-F_NOP2_cat"/>
</dbReference>
<reference evidence="7 8" key="1">
    <citation type="submission" date="2019-04" db="EMBL/GenBank/DDBJ databases">
        <title>Lampropedia sp YIM MLB12 draf genome.</title>
        <authorList>
            <person name="Wang Y.-X."/>
        </authorList>
    </citation>
    <scope>NUCLEOTIDE SEQUENCE [LARGE SCALE GENOMIC DNA]</scope>
    <source>
        <strain evidence="7 8">YIM MLB12</strain>
    </source>
</reference>
<dbReference type="InterPro" id="IPR054728">
    <property type="entry name" value="RsmB-like_ferredoxin"/>
</dbReference>
<dbReference type="InterPro" id="IPR023267">
    <property type="entry name" value="RCMT"/>
</dbReference>
<evidence type="ECO:0000256" key="1">
    <source>
        <dbReference type="ARBA" id="ARBA00022603"/>
    </source>
</evidence>
<dbReference type="Pfam" id="PF01189">
    <property type="entry name" value="Methyltr_RsmB-F"/>
    <property type="match status" value="1"/>
</dbReference>
<feature type="binding site" evidence="5">
    <location>
        <position position="324"/>
    </location>
    <ligand>
        <name>S-adenosyl-L-methionine</name>
        <dbReference type="ChEBI" id="CHEBI:59789"/>
    </ligand>
</feature>
<dbReference type="Pfam" id="PF22458">
    <property type="entry name" value="RsmF-B_ferredox"/>
    <property type="match status" value="1"/>
</dbReference>
<dbReference type="CDD" id="cd02440">
    <property type="entry name" value="AdoMet_MTases"/>
    <property type="match status" value="1"/>
</dbReference>
<dbReference type="PROSITE" id="PS51686">
    <property type="entry name" value="SAM_MT_RSMB_NOP"/>
    <property type="match status" value="1"/>
</dbReference>
<dbReference type="GO" id="GO:0001510">
    <property type="term" value="P:RNA methylation"/>
    <property type="evidence" value="ECO:0007669"/>
    <property type="project" value="InterPro"/>
</dbReference>
<organism evidence="7 8">
    <name type="scientific">Lampropedia aestuarii</name>
    <dbReference type="NCBI Taxonomy" id="2562762"/>
    <lineage>
        <taxon>Bacteria</taxon>
        <taxon>Pseudomonadati</taxon>
        <taxon>Pseudomonadota</taxon>
        <taxon>Betaproteobacteria</taxon>
        <taxon>Burkholderiales</taxon>
        <taxon>Comamonadaceae</taxon>
        <taxon>Lampropedia</taxon>
    </lineage>
</organism>
<dbReference type="PANTHER" id="PTHR22807">
    <property type="entry name" value="NOP2 YEAST -RELATED NOL1/NOP2/FMU SUN DOMAIN-CONTAINING"/>
    <property type="match status" value="1"/>
</dbReference>
<dbReference type="PRINTS" id="PR02008">
    <property type="entry name" value="RCMTFAMILY"/>
</dbReference>
<dbReference type="EMBL" id="SSWX01000016">
    <property type="protein sequence ID" value="THJ32257.1"/>
    <property type="molecule type" value="Genomic_DNA"/>
</dbReference>
<dbReference type="RefSeq" id="WP_136407016.1">
    <property type="nucleotide sequence ID" value="NZ_SSWX01000016.1"/>
</dbReference>